<dbReference type="Pfam" id="PF10728">
    <property type="entry name" value="DUF2520"/>
    <property type="match status" value="1"/>
</dbReference>
<dbReference type="AlphaFoldDB" id="A0A401XIH2"/>
<organism evidence="2 3">
    <name type="scientific">Thermaurantimonas aggregans</name>
    <dbReference type="NCBI Taxonomy" id="2173829"/>
    <lineage>
        <taxon>Bacteria</taxon>
        <taxon>Pseudomonadati</taxon>
        <taxon>Bacteroidota</taxon>
        <taxon>Flavobacteriia</taxon>
        <taxon>Flavobacteriales</taxon>
        <taxon>Schleiferiaceae</taxon>
        <taxon>Thermaurantimonas</taxon>
    </lineage>
</organism>
<name>A0A401XIH2_9FLAO</name>
<comment type="caution">
    <text evidence="2">The sequence shown here is derived from an EMBL/GenBank/DDBJ whole genome shotgun (WGS) entry which is preliminary data.</text>
</comment>
<dbReference type="InterPro" id="IPR008927">
    <property type="entry name" value="6-PGluconate_DH-like_C_sf"/>
</dbReference>
<dbReference type="PANTHER" id="PTHR40459:SF1">
    <property type="entry name" value="CONSERVED HYPOTHETICAL ALANINE AND LEUCINE RICH PROTEIN"/>
    <property type="match status" value="1"/>
</dbReference>
<feature type="domain" description="DUF2520" evidence="1">
    <location>
        <begin position="148"/>
        <end position="248"/>
    </location>
</feature>
<dbReference type="OrthoDB" id="9810755at2"/>
<dbReference type="RefSeq" id="WP_160160479.1">
    <property type="nucleotide sequence ID" value="NZ_BHZE01000002.1"/>
</dbReference>
<evidence type="ECO:0000313" key="3">
    <source>
        <dbReference type="Proteomes" id="UP000286715"/>
    </source>
</evidence>
<gene>
    <name evidence="2" type="ORF">JCM31826_02880</name>
</gene>
<evidence type="ECO:0000259" key="1">
    <source>
        <dbReference type="Pfam" id="PF10728"/>
    </source>
</evidence>
<dbReference type="InterPro" id="IPR037108">
    <property type="entry name" value="TM1727-like_C_sf"/>
</dbReference>
<dbReference type="InterPro" id="IPR018931">
    <property type="entry name" value="DUF2520"/>
</dbReference>
<dbReference type="Gene3D" id="1.10.1040.20">
    <property type="entry name" value="ProC-like, C-terminal domain"/>
    <property type="match status" value="1"/>
</dbReference>
<protein>
    <recommendedName>
        <fullName evidence="1">DUF2520 domain-containing protein</fullName>
    </recommendedName>
</protein>
<dbReference type="PANTHER" id="PTHR40459">
    <property type="entry name" value="CONSERVED HYPOTHETICAL ALANINE AND LEUCINE RICH PROTEIN"/>
    <property type="match status" value="1"/>
</dbReference>
<dbReference type="EMBL" id="BHZE01000002">
    <property type="protein sequence ID" value="GCD76806.1"/>
    <property type="molecule type" value="Genomic_DNA"/>
</dbReference>
<sequence>MTGGSHLIVGSGNAARFVLKLLDVLFNSDFKAMLVSRSPDTCSVKFKEWKNVTISNHQFHTDTYDAIWLAVPDAFISSYAQSLKADARRWIHLSGATSLEALEPHADKGLVIWPIISLASAYDIRQVPFAIETATHDDFVEVLKLKFTNVIEMPYEKRLAAHMAAVVSNNFAHHLHALLEEELIQQGISRQFLKPIIEQTFQRILAGDLKGSQTGPARRGDLPTIEKHLKTIKSEKLLLLYKTLTQSIQKYYATELQANTTGNNDLRV</sequence>
<dbReference type="SUPFAM" id="SSF51735">
    <property type="entry name" value="NAD(P)-binding Rossmann-fold domains"/>
    <property type="match status" value="1"/>
</dbReference>
<accession>A0A401XIH2</accession>
<reference evidence="2 3" key="1">
    <citation type="submission" date="2018-11" db="EMBL/GenBank/DDBJ databases">
        <title>Schleiferia aggregans sp. nov., a moderately thermophilic heterotrophic bacterium isolated from microbial mats at a terrestrial hot spring.</title>
        <authorList>
            <person name="Iino T."/>
            <person name="Ohkuma M."/>
            <person name="Haruta S."/>
        </authorList>
    </citation>
    <scope>NUCLEOTIDE SEQUENCE [LARGE SCALE GENOMIC DNA]</scope>
    <source>
        <strain evidence="2 3">LA</strain>
    </source>
</reference>
<evidence type="ECO:0000313" key="2">
    <source>
        <dbReference type="EMBL" id="GCD76806.1"/>
    </source>
</evidence>
<dbReference type="InterPro" id="IPR036291">
    <property type="entry name" value="NAD(P)-bd_dom_sf"/>
</dbReference>
<dbReference type="Gene3D" id="3.40.50.720">
    <property type="entry name" value="NAD(P)-binding Rossmann-like Domain"/>
    <property type="match status" value="1"/>
</dbReference>
<dbReference type="Proteomes" id="UP000286715">
    <property type="component" value="Unassembled WGS sequence"/>
</dbReference>
<proteinExistence type="predicted"/>
<keyword evidence="3" id="KW-1185">Reference proteome</keyword>
<dbReference type="SUPFAM" id="SSF48179">
    <property type="entry name" value="6-phosphogluconate dehydrogenase C-terminal domain-like"/>
    <property type="match status" value="1"/>
</dbReference>